<dbReference type="PhylomeDB" id="A0A068VIY4"/>
<dbReference type="STRING" id="49390.A0A068VIY4"/>
<evidence type="ECO:0000313" key="2">
    <source>
        <dbReference type="Proteomes" id="UP000295252"/>
    </source>
</evidence>
<dbReference type="OrthoDB" id="3156807at2759"/>
<dbReference type="Gramene" id="CDP20755">
    <property type="protein sequence ID" value="CDP20755"/>
    <property type="gene ID" value="GSCOC_T00006903001"/>
</dbReference>
<reference evidence="2" key="1">
    <citation type="journal article" date="2014" name="Science">
        <title>The coffee genome provides insight into the convergent evolution of caffeine biosynthesis.</title>
        <authorList>
            <person name="Denoeud F."/>
            <person name="Carretero-Paulet L."/>
            <person name="Dereeper A."/>
            <person name="Droc G."/>
            <person name="Guyot R."/>
            <person name="Pietrella M."/>
            <person name="Zheng C."/>
            <person name="Alberti A."/>
            <person name="Anthony F."/>
            <person name="Aprea G."/>
            <person name="Aury J.M."/>
            <person name="Bento P."/>
            <person name="Bernard M."/>
            <person name="Bocs S."/>
            <person name="Campa C."/>
            <person name="Cenci A."/>
            <person name="Combes M.C."/>
            <person name="Crouzillat D."/>
            <person name="Da Silva C."/>
            <person name="Daddiego L."/>
            <person name="De Bellis F."/>
            <person name="Dussert S."/>
            <person name="Garsmeur O."/>
            <person name="Gayraud T."/>
            <person name="Guignon V."/>
            <person name="Jahn K."/>
            <person name="Jamilloux V."/>
            <person name="Joet T."/>
            <person name="Labadie K."/>
            <person name="Lan T."/>
            <person name="Leclercq J."/>
            <person name="Lepelley M."/>
            <person name="Leroy T."/>
            <person name="Li L.T."/>
            <person name="Librado P."/>
            <person name="Lopez L."/>
            <person name="Munoz A."/>
            <person name="Noel B."/>
            <person name="Pallavicini A."/>
            <person name="Perrotta G."/>
            <person name="Poncet V."/>
            <person name="Pot D."/>
            <person name="Priyono X."/>
            <person name="Rigoreau M."/>
            <person name="Rouard M."/>
            <person name="Rozas J."/>
            <person name="Tranchant-Dubreuil C."/>
            <person name="VanBuren R."/>
            <person name="Zhang Q."/>
            <person name="Andrade A.C."/>
            <person name="Argout X."/>
            <person name="Bertrand B."/>
            <person name="de Kochko A."/>
            <person name="Graziosi G."/>
            <person name="Henry R.J."/>
            <person name="Jayarama X."/>
            <person name="Ming R."/>
            <person name="Nagai C."/>
            <person name="Rounsley S."/>
            <person name="Sankoff D."/>
            <person name="Giuliano G."/>
            <person name="Albert V.A."/>
            <person name="Wincker P."/>
            <person name="Lashermes P."/>
        </authorList>
    </citation>
    <scope>NUCLEOTIDE SEQUENCE [LARGE SCALE GENOMIC DNA]</scope>
    <source>
        <strain evidence="2">cv. DH200-94</strain>
    </source>
</reference>
<dbReference type="InterPro" id="IPR039904">
    <property type="entry name" value="TRANK1"/>
</dbReference>
<dbReference type="EMBL" id="HG740784">
    <property type="protein sequence ID" value="CDP20755.1"/>
    <property type="molecule type" value="Genomic_DNA"/>
</dbReference>
<evidence type="ECO:0000313" key="1">
    <source>
        <dbReference type="EMBL" id="CDP20755.1"/>
    </source>
</evidence>
<proteinExistence type="predicted"/>
<protein>
    <submittedName>
        <fullName evidence="1">DH200=94 genomic scaffold, scaffold_1700</fullName>
    </submittedName>
</protein>
<dbReference type="InParanoid" id="A0A068VIY4"/>
<dbReference type="Proteomes" id="UP000295252">
    <property type="component" value="Unassembled WGS sequence"/>
</dbReference>
<dbReference type="PANTHER" id="PTHR21529:SF4">
    <property type="entry name" value="TPR AND ANKYRIN REPEAT-CONTAINING PROTEIN 1"/>
    <property type="match status" value="1"/>
</dbReference>
<dbReference type="AlphaFoldDB" id="A0A068VIY4"/>
<organism evidence="1 2">
    <name type="scientific">Coffea canephora</name>
    <name type="common">Robusta coffee</name>
    <dbReference type="NCBI Taxonomy" id="49390"/>
    <lineage>
        <taxon>Eukaryota</taxon>
        <taxon>Viridiplantae</taxon>
        <taxon>Streptophyta</taxon>
        <taxon>Embryophyta</taxon>
        <taxon>Tracheophyta</taxon>
        <taxon>Spermatophyta</taxon>
        <taxon>Magnoliopsida</taxon>
        <taxon>eudicotyledons</taxon>
        <taxon>Gunneridae</taxon>
        <taxon>Pentapetalae</taxon>
        <taxon>asterids</taxon>
        <taxon>lamiids</taxon>
        <taxon>Gentianales</taxon>
        <taxon>Rubiaceae</taxon>
        <taxon>Ixoroideae</taxon>
        <taxon>Gardenieae complex</taxon>
        <taxon>Bertiereae - Coffeeae clade</taxon>
        <taxon>Coffeeae</taxon>
        <taxon>Coffea</taxon>
    </lineage>
</organism>
<sequence length="315" mass="36296">MEDLLNGDSTLFKQQRWTVLFSDDFRKSFRKMTSTRMKKSVLNLLLCLASGWRPKKINVDLVCERSSQIVKHFKVEGLYVVCSIDIVKKSNYMQVLKVWDILPLVEIPKLLKRLDNIFNMYTDDFINRCKQKCLNGRAELPECWPNSSKIIRHKNMNNGKSVADSTDSTFDGGCYAENSRVSESLQLMKFYSLSPGAVSHLLFSRDGQELDLPFEVTDEEWEIIQFCKSSFILGRSGTGKTTVLSMKLFEKEQIYHIASEGFTTAENSMSTSVLKRTEFDHSTEVTRKTFLRQLFVTVSPRLCSAVKHYVSRLIR</sequence>
<accession>A0A068VIY4</accession>
<name>A0A068VIY4_COFCA</name>
<dbReference type="PANTHER" id="PTHR21529">
    <property type="entry name" value="MAMMARY TURMOR VIRUS RECEPTOR HOMOLOG 1, 2 MTVR1, 2"/>
    <property type="match status" value="1"/>
</dbReference>
<gene>
    <name evidence="1" type="ORF">GSCOC_T00006903001</name>
</gene>
<keyword evidence="2" id="KW-1185">Reference proteome</keyword>